<evidence type="ECO:0000259" key="1">
    <source>
        <dbReference type="Pfam" id="PF01370"/>
    </source>
</evidence>
<dbReference type="Pfam" id="PF01370">
    <property type="entry name" value="Epimerase"/>
    <property type="match status" value="1"/>
</dbReference>
<dbReference type="Gene3D" id="3.90.25.10">
    <property type="entry name" value="UDP-galactose 4-epimerase, domain 1"/>
    <property type="match status" value="1"/>
</dbReference>
<sequence length="335" mass="37901">MKKILLTGGAGFVGRHFVSRFLEQGYEVHCVDPIVPLTGGIAPESGWPLFDPRDFSNFKFYKQDCREFFKLNKDQDFDYAFHLAAMVGGREMIDFNPLAVAEDLSIDSEYWQWAKATKPKKTICFSSSAAYPVKFQRREGHILLKEDLIDFGDDIGMPDMTYGWAKLTHEYLARVAYEKYGLESVTYRPFSGYGEDQDMAYPFPSICKRVLENFGEKQITVWGTGEQMRDFIHIEDCVEGVLTTMDKVKDGSAINLSTGILTSFKEFAKRAACIAGFETEVIGTSNKPEGVFARGGDTTLQEQLGFKYKTSFDDGIRLALDYFQKEGNTDLKKIA</sequence>
<dbReference type="RefSeq" id="WP_174940626.1">
    <property type="nucleotide sequence ID" value="NZ_CABVPY010000015.1"/>
</dbReference>
<name>A0A6P2KT80_BURL3</name>
<dbReference type="EMBL" id="CABVPY010000015">
    <property type="protein sequence ID" value="VWB61360.1"/>
    <property type="molecule type" value="Genomic_DNA"/>
</dbReference>
<organism evidence="2 3">
    <name type="scientific">Burkholderia lata (strain ATCC 17760 / DSM 23089 / LMG 22485 / NCIMB 9086 / R18194 / 383)</name>
    <dbReference type="NCBI Taxonomy" id="482957"/>
    <lineage>
        <taxon>Bacteria</taxon>
        <taxon>Pseudomonadati</taxon>
        <taxon>Pseudomonadota</taxon>
        <taxon>Betaproteobacteria</taxon>
        <taxon>Burkholderiales</taxon>
        <taxon>Burkholderiaceae</taxon>
        <taxon>Burkholderia</taxon>
        <taxon>Burkholderia cepacia complex</taxon>
    </lineage>
</organism>
<dbReference type="Proteomes" id="UP000494170">
    <property type="component" value="Unassembled WGS sequence"/>
</dbReference>
<evidence type="ECO:0000313" key="3">
    <source>
        <dbReference type="Proteomes" id="UP000494170"/>
    </source>
</evidence>
<dbReference type="Gene3D" id="3.40.50.720">
    <property type="entry name" value="NAD(P)-binding Rossmann-like Domain"/>
    <property type="match status" value="1"/>
</dbReference>
<gene>
    <name evidence="2" type="ORF">BLA6863_02855</name>
</gene>
<dbReference type="AlphaFoldDB" id="A0A6P2KT80"/>
<dbReference type="PANTHER" id="PTHR43245:SF53">
    <property type="entry name" value="EPIMERASE-RELATED"/>
    <property type="match status" value="1"/>
</dbReference>
<feature type="domain" description="NAD-dependent epimerase/dehydratase" evidence="1">
    <location>
        <begin position="4"/>
        <end position="255"/>
    </location>
</feature>
<dbReference type="InterPro" id="IPR036291">
    <property type="entry name" value="NAD(P)-bd_dom_sf"/>
</dbReference>
<accession>A0A6P2KT80</accession>
<dbReference type="PANTHER" id="PTHR43245">
    <property type="entry name" value="BIFUNCTIONAL POLYMYXIN RESISTANCE PROTEIN ARNA"/>
    <property type="match status" value="1"/>
</dbReference>
<dbReference type="InterPro" id="IPR001509">
    <property type="entry name" value="Epimerase_deHydtase"/>
</dbReference>
<evidence type="ECO:0000313" key="2">
    <source>
        <dbReference type="EMBL" id="VWB61360.1"/>
    </source>
</evidence>
<reference evidence="2 3" key="1">
    <citation type="submission" date="2019-09" db="EMBL/GenBank/DDBJ databases">
        <authorList>
            <person name="Depoorter E."/>
        </authorList>
    </citation>
    <scope>NUCLEOTIDE SEQUENCE [LARGE SCALE GENOMIC DNA]</scope>
    <source>
        <strain evidence="2">LMG 6863</strain>
    </source>
</reference>
<protein>
    <submittedName>
        <fullName evidence="2">NAD-dependent epimerase/dehydratase</fullName>
    </submittedName>
</protein>
<dbReference type="SUPFAM" id="SSF51735">
    <property type="entry name" value="NAD(P)-binding Rossmann-fold domains"/>
    <property type="match status" value="1"/>
</dbReference>
<proteinExistence type="predicted"/>
<dbReference type="InterPro" id="IPR050177">
    <property type="entry name" value="Lipid_A_modif_metabolic_enz"/>
</dbReference>